<dbReference type="PROSITE" id="PS50995">
    <property type="entry name" value="HTH_MARR_2"/>
    <property type="match status" value="1"/>
</dbReference>
<dbReference type="AlphaFoldDB" id="A0A7H0LG65"/>
<feature type="domain" description="HTH marR-type" evidence="1">
    <location>
        <begin position="67"/>
        <end position="199"/>
    </location>
</feature>
<accession>A0A7H0LG65</accession>
<evidence type="ECO:0000313" key="2">
    <source>
        <dbReference type="EMBL" id="QNQ08668.1"/>
    </source>
</evidence>
<evidence type="ECO:0000313" key="3">
    <source>
        <dbReference type="Proteomes" id="UP000516148"/>
    </source>
</evidence>
<dbReference type="InterPro" id="IPR036388">
    <property type="entry name" value="WH-like_DNA-bd_sf"/>
</dbReference>
<dbReference type="Pfam" id="PF12802">
    <property type="entry name" value="MarR_2"/>
    <property type="match status" value="1"/>
</dbReference>
<evidence type="ECO:0000259" key="1">
    <source>
        <dbReference type="PROSITE" id="PS50995"/>
    </source>
</evidence>
<dbReference type="RefSeq" id="WP_187760996.1">
    <property type="nucleotide sequence ID" value="NZ_CP061038.1"/>
</dbReference>
<dbReference type="GO" id="GO:0006950">
    <property type="term" value="P:response to stress"/>
    <property type="evidence" value="ECO:0007669"/>
    <property type="project" value="TreeGrafter"/>
</dbReference>
<dbReference type="SUPFAM" id="SSF46785">
    <property type="entry name" value="Winged helix' DNA-binding domain"/>
    <property type="match status" value="1"/>
</dbReference>
<dbReference type="Gene3D" id="1.10.10.10">
    <property type="entry name" value="Winged helix-like DNA-binding domain superfamily/Winged helix DNA-binding domain"/>
    <property type="match status" value="1"/>
</dbReference>
<dbReference type="PANTHER" id="PTHR33164:SF43">
    <property type="entry name" value="HTH-TYPE TRANSCRIPTIONAL REPRESSOR YETL"/>
    <property type="match status" value="1"/>
</dbReference>
<organism evidence="2 3">
    <name type="scientific">Sphingomonas alpina</name>
    <dbReference type="NCBI Taxonomy" id="653931"/>
    <lineage>
        <taxon>Bacteria</taxon>
        <taxon>Pseudomonadati</taxon>
        <taxon>Pseudomonadota</taxon>
        <taxon>Alphaproteobacteria</taxon>
        <taxon>Sphingomonadales</taxon>
        <taxon>Sphingomonadaceae</taxon>
        <taxon>Sphingomonas</taxon>
    </lineage>
</organism>
<dbReference type="EMBL" id="CP061038">
    <property type="protein sequence ID" value="QNQ08668.1"/>
    <property type="molecule type" value="Genomic_DNA"/>
</dbReference>
<protein>
    <submittedName>
        <fullName evidence="2">Winged helix-turn-helix transcriptional regulator</fullName>
    </submittedName>
</protein>
<dbReference type="KEGG" id="spap:H3Z74_18255"/>
<dbReference type="InterPro" id="IPR000835">
    <property type="entry name" value="HTH_MarR-typ"/>
</dbReference>
<dbReference type="PRINTS" id="PR00598">
    <property type="entry name" value="HTHMARR"/>
</dbReference>
<dbReference type="PANTHER" id="PTHR33164">
    <property type="entry name" value="TRANSCRIPTIONAL REGULATOR, MARR FAMILY"/>
    <property type="match status" value="1"/>
</dbReference>
<name>A0A7H0LG65_9SPHN</name>
<proteinExistence type="predicted"/>
<reference evidence="2 3" key="1">
    <citation type="submission" date="2020-09" db="EMBL/GenBank/DDBJ databases">
        <title>Sphingomonas sp., a new species isolated from pork steak.</title>
        <authorList>
            <person name="Heidler von Heilborn D."/>
        </authorList>
    </citation>
    <scope>NUCLEOTIDE SEQUENCE [LARGE SCALE GENOMIC DNA]</scope>
    <source>
        <strain evidence="3">S8-3T</strain>
    </source>
</reference>
<sequence length="217" mass="24034">MFVGLIIFPFSPVLFRSKQDGRETCICKFYSFAEGEWTRLSGEKGDNDLAIDNRLLGDPGTPAFRLDQYPFYLLNRAVSRYNIIIDARLRSIGIDIPTWRVLMVLGERSPRSIGQIAEAAVINLSTMMRIVQRMTNAGLVSNAPNAADARVTDVRLTPMGEDILDKARRLTAPIYAKLIAGFSARDFGRLIVLLTRLDANLDGIPRDTTDGDANAPA</sequence>
<dbReference type="Proteomes" id="UP000516148">
    <property type="component" value="Chromosome"/>
</dbReference>
<dbReference type="GO" id="GO:0003700">
    <property type="term" value="F:DNA-binding transcription factor activity"/>
    <property type="evidence" value="ECO:0007669"/>
    <property type="project" value="InterPro"/>
</dbReference>
<keyword evidence="3" id="KW-1185">Reference proteome</keyword>
<dbReference type="InterPro" id="IPR036390">
    <property type="entry name" value="WH_DNA-bd_sf"/>
</dbReference>
<dbReference type="SMART" id="SM00347">
    <property type="entry name" value="HTH_MARR"/>
    <property type="match status" value="1"/>
</dbReference>
<gene>
    <name evidence="2" type="ORF">H3Z74_18255</name>
</gene>
<dbReference type="InterPro" id="IPR039422">
    <property type="entry name" value="MarR/SlyA-like"/>
</dbReference>